<dbReference type="InterPro" id="IPR008979">
    <property type="entry name" value="Galactose-bd-like_sf"/>
</dbReference>
<dbReference type="EMBL" id="JACCBU010000001">
    <property type="protein sequence ID" value="NYE69659.1"/>
    <property type="molecule type" value="Genomic_DNA"/>
</dbReference>
<proteinExistence type="predicted"/>
<dbReference type="AlphaFoldDB" id="A0A7Y9L7D3"/>
<reference evidence="1 2" key="1">
    <citation type="submission" date="2020-07" db="EMBL/GenBank/DDBJ databases">
        <title>Sequencing the genomes of 1000 actinobacteria strains.</title>
        <authorList>
            <person name="Klenk H.-P."/>
        </authorList>
    </citation>
    <scope>NUCLEOTIDE SEQUENCE [LARGE SCALE GENOMIC DNA]</scope>
    <source>
        <strain evidence="1 2">DSM 22083</strain>
    </source>
</reference>
<dbReference type="PANTHER" id="PTHR36848">
    <property type="entry name" value="DNA-BINDING PROTEIN (PUTATIVE SECRETED PROTEIN)-RELATED"/>
    <property type="match status" value="1"/>
</dbReference>
<name>A0A7Y9L7D3_9ACTN</name>
<dbReference type="Proteomes" id="UP000569914">
    <property type="component" value="Unassembled WGS sequence"/>
</dbReference>
<dbReference type="Gene3D" id="2.60.120.260">
    <property type="entry name" value="Galactose-binding domain-like"/>
    <property type="match status" value="1"/>
</dbReference>
<evidence type="ECO:0008006" key="3">
    <source>
        <dbReference type="Google" id="ProtNLM"/>
    </source>
</evidence>
<organism evidence="1 2">
    <name type="scientific">Microlunatus parietis</name>
    <dbReference type="NCBI Taxonomy" id="682979"/>
    <lineage>
        <taxon>Bacteria</taxon>
        <taxon>Bacillati</taxon>
        <taxon>Actinomycetota</taxon>
        <taxon>Actinomycetes</taxon>
        <taxon>Propionibacteriales</taxon>
        <taxon>Propionibacteriaceae</taxon>
        <taxon>Microlunatus</taxon>
    </lineage>
</organism>
<accession>A0A7Y9L7D3</accession>
<protein>
    <recommendedName>
        <fullName evidence="3">Alpha-L-rhamnosidase</fullName>
    </recommendedName>
</protein>
<sequence length="864" mass="94397">MPSHDATSRTEFPGRVAELRRGFAEPDPAARPMMRWWWFGPDVEDAEVERELTAMADAGFGGAEVAFVYPLRQVRHPFLSDEFGARLRHAAEFARSLGLRFDLTIGSGWSYGGPHIGPDHVARRLHWERRELTAAAVRVPVVAPWPGDELVAAFLAEGSPGEARSGWVPLSISDSMITIEQGRGPRTVLLAWSRPTGQNVKRAAAGAEGPVLDHYSAAATRKHLAELGDRLLAAVPAELLGSVFCDSLEVYAADWTPDLPAEFARRRGYDPLPHLHRLTVEEAGSAEFRADFYRTLTELAEDNFIAVCRDWAAGHGVPFRLQGYGVPPVTVSSNRHADLIEGEGWGWTELTQTRWASSAGHLYGRPVISSEIWTWVHSPSFRATPLDLKGEAHEHFLLGINQFVGHGWPYSPPDAPGLGWYFYAAGALDDRNPWWPAMPALNAYLTRLGWLLRQGEPVADVKLYLPASDVYPTLGRGLDLWKATRRHIGPELPRTIRCAGYDYDLIDDPALESVDPASVPVVVLPRVTTLPPTARAWLDAVREAGGTVLAVDSTAYPEGVAATVETFEEALRRALPPDAELSGAGDDIGVVHRRLGDGDLYFVANTGSTVRTFDLAPRTERDRFERWDPATGQAEVLAGSRAATLTLHPYQAAVVVATDGADREGDAGERVARSGSAAESPLAGPWRFGYLDAGGVREVVLPHRWEDERPGYSGGAWYELDLDARPDWLDPATELILDFGPADAIDDHDPSRAEIRGNSYRARVEAPVREVAVVSVNGAACGVVWDAPYRLDLTGRFRAGSNTLRIEVYNSAAAAVATDPDAAAIIEESRRLYGVRFHQQDLELALDGVSSGLLRVPSLRSAHA</sequence>
<gene>
    <name evidence="1" type="ORF">BKA15_000988</name>
</gene>
<dbReference type="PANTHER" id="PTHR36848:SF2">
    <property type="entry name" value="SECRETED PROTEIN"/>
    <property type="match status" value="1"/>
</dbReference>
<dbReference type="RefSeq" id="WP_179748578.1">
    <property type="nucleotide sequence ID" value="NZ_JACCBU010000001.1"/>
</dbReference>
<evidence type="ECO:0000313" key="1">
    <source>
        <dbReference type="EMBL" id="NYE69659.1"/>
    </source>
</evidence>
<dbReference type="InterPro" id="IPR053161">
    <property type="entry name" value="Ulvan_degrading_GH"/>
</dbReference>
<comment type="caution">
    <text evidence="1">The sequence shown here is derived from an EMBL/GenBank/DDBJ whole genome shotgun (WGS) entry which is preliminary data.</text>
</comment>
<dbReference type="SUPFAM" id="SSF49785">
    <property type="entry name" value="Galactose-binding domain-like"/>
    <property type="match status" value="1"/>
</dbReference>
<evidence type="ECO:0000313" key="2">
    <source>
        <dbReference type="Proteomes" id="UP000569914"/>
    </source>
</evidence>
<dbReference type="Pfam" id="PF17132">
    <property type="entry name" value="Glyco_hydro_106"/>
    <property type="match status" value="2"/>
</dbReference>
<keyword evidence="2" id="KW-1185">Reference proteome</keyword>